<dbReference type="Proteomes" id="UP000694563">
    <property type="component" value="Chromosome 7"/>
</dbReference>
<name>A0A8C3TTZ2_CATUS</name>
<dbReference type="AlphaFoldDB" id="A0A8C3TTZ2"/>
<proteinExistence type="predicted"/>
<sequence length="76" mass="8131">MALRRLLQHGPGPEQALPMDGRRMQQLAGAVGTLPRGRRQVRAGGAVAPAGTLGLATLLEGPWEGDHPQPGRFWGW</sequence>
<organism evidence="1 2">
    <name type="scientific">Catharus ustulatus</name>
    <name type="common">Russet-backed thrush</name>
    <name type="synonym">Hylocichla ustulatus</name>
    <dbReference type="NCBI Taxonomy" id="91951"/>
    <lineage>
        <taxon>Eukaryota</taxon>
        <taxon>Metazoa</taxon>
        <taxon>Chordata</taxon>
        <taxon>Craniata</taxon>
        <taxon>Vertebrata</taxon>
        <taxon>Euteleostomi</taxon>
        <taxon>Archelosauria</taxon>
        <taxon>Archosauria</taxon>
        <taxon>Dinosauria</taxon>
        <taxon>Saurischia</taxon>
        <taxon>Theropoda</taxon>
        <taxon>Coelurosauria</taxon>
        <taxon>Aves</taxon>
        <taxon>Neognathae</taxon>
        <taxon>Neoaves</taxon>
        <taxon>Telluraves</taxon>
        <taxon>Australaves</taxon>
        <taxon>Passeriformes</taxon>
        <taxon>Turdidae</taxon>
        <taxon>Catharus</taxon>
    </lineage>
</organism>
<keyword evidence="2" id="KW-1185">Reference proteome</keyword>
<accession>A0A8C3TTZ2</accession>
<reference evidence="1" key="3">
    <citation type="submission" date="2025-09" db="UniProtKB">
        <authorList>
            <consortium name="Ensembl"/>
        </authorList>
    </citation>
    <scope>IDENTIFICATION</scope>
</reference>
<protein>
    <submittedName>
        <fullName evidence="1">Uncharacterized protein</fullName>
    </submittedName>
</protein>
<evidence type="ECO:0000313" key="2">
    <source>
        <dbReference type="Proteomes" id="UP000694563"/>
    </source>
</evidence>
<dbReference type="Ensembl" id="ENSCUST00005002527.1">
    <property type="protein sequence ID" value="ENSCUSP00005002399.1"/>
    <property type="gene ID" value="ENSCUSG00005001645.1"/>
</dbReference>
<reference evidence="1" key="1">
    <citation type="submission" date="2020-10" db="EMBL/GenBank/DDBJ databases">
        <title>Catharus ustulatus (Swainson's thrush) genome, bCatUst1, primary haplotype v2.</title>
        <authorList>
            <person name="Delmore K."/>
            <person name="Vafadar M."/>
            <person name="Formenti G."/>
            <person name="Chow W."/>
            <person name="Pelan S."/>
            <person name="Howe K."/>
            <person name="Rhie A."/>
            <person name="Mountcastle J."/>
            <person name="Haase B."/>
            <person name="Fedrigo O."/>
            <person name="Jarvis E.D."/>
        </authorList>
    </citation>
    <scope>NUCLEOTIDE SEQUENCE [LARGE SCALE GENOMIC DNA]</scope>
</reference>
<reference evidence="1" key="2">
    <citation type="submission" date="2025-08" db="UniProtKB">
        <authorList>
            <consortium name="Ensembl"/>
        </authorList>
    </citation>
    <scope>IDENTIFICATION</scope>
</reference>
<evidence type="ECO:0000313" key="1">
    <source>
        <dbReference type="Ensembl" id="ENSCUSP00005002399.1"/>
    </source>
</evidence>